<dbReference type="CDD" id="cd12164">
    <property type="entry name" value="GDH_like_2"/>
    <property type="match status" value="1"/>
</dbReference>
<evidence type="ECO:0000256" key="2">
    <source>
        <dbReference type="ARBA" id="ARBA00023027"/>
    </source>
</evidence>
<dbReference type="InterPro" id="IPR006140">
    <property type="entry name" value="D-isomer_DH_NAD-bd"/>
</dbReference>
<protein>
    <submittedName>
        <fullName evidence="4">Glyoxylate/hydroxypyruvate reductase A</fullName>
    </submittedName>
</protein>
<sequence>MAGAIAYISRDTDGVLWNKVLEAGLGPIDFRTRDNLGNKDDIEVALAWKPDRGLIASFPNVKLIVSLGMGVDHLLADDKLPPGVPITRIMDDGLVGQMSEYAIYFALRHHRDIDKYAESQRAKAWKPEDFVDTIHRRIGITGLGTIGQDTAKKFAALGFPTAGWSRTQKTVPGVETFHGPDGLAAFLARTDILINVLPLTRDTRGLLDARLFAALPKGAYLINMGRGGHVVDDDLLAALDSGHLSGAALDVFNTEPLPADHPYWTHSKVKVTPHIAGATNPRTASPGVIENIKRIRSGQPLINTVDPVTGY</sequence>
<dbReference type="PANTHER" id="PTHR43333">
    <property type="entry name" value="2-HACID_DH_C DOMAIN-CONTAINING PROTEIN"/>
    <property type="match status" value="1"/>
</dbReference>
<dbReference type="Pfam" id="PF02826">
    <property type="entry name" value="2-Hacid_dh_C"/>
    <property type="match status" value="1"/>
</dbReference>
<keyword evidence="1" id="KW-0560">Oxidoreductase</keyword>
<evidence type="ECO:0000259" key="3">
    <source>
        <dbReference type="Pfam" id="PF02826"/>
    </source>
</evidence>
<evidence type="ECO:0000313" key="4">
    <source>
        <dbReference type="EMBL" id="MBU8873053.1"/>
    </source>
</evidence>
<dbReference type="InterPro" id="IPR029753">
    <property type="entry name" value="D-isomer_DH_CS"/>
</dbReference>
<dbReference type="PANTHER" id="PTHR43333:SF1">
    <property type="entry name" value="D-ISOMER SPECIFIC 2-HYDROXYACID DEHYDROGENASE NAD-BINDING DOMAIN-CONTAINING PROTEIN"/>
    <property type="match status" value="1"/>
</dbReference>
<evidence type="ECO:0000256" key="1">
    <source>
        <dbReference type="ARBA" id="ARBA00023002"/>
    </source>
</evidence>
<comment type="caution">
    <text evidence="4">The sequence shown here is derived from an EMBL/GenBank/DDBJ whole genome shotgun (WGS) entry which is preliminary data.</text>
</comment>
<evidence type="ECO:0000313" key="5">
    <source>
        <dbReference type="Proteomes" id="UP000727907"/>
    </source>
</evidence>
<name>A0ABS6IEM7_9HYPH</name>
<dbReference type="Proteomes" id="UP000727907">
    <property type="component" value="Unassembled WGS sequence"/>
</dbReference>
<proteinExistence type="predicted"/>
<dbReference type="RefSeq" id="WP_216957321.1">
    <property type="nucleotide sequence ID" value="NZ_JAHOPB010000001.1"/>
</dbReference>
<gene>
    <name evidence="4" type="ORF">KQ910_04730</name>
</gene>
<keyword evidence="5" id="KW-1185">Reference proteome</keyword>
<reference evidence="4 5" key="1">
    <citation type="submission" date="2021-06" db="EMBL/GenBank/DDBJ databases">
        <authorList>
            <person name="Lee D.H."/>
        </authorList>
    </citation>
    <scope>NUCLEOTIDE SEQUENCE [LARGE SCALE GENOMIC DNA]</scope>
    <source>
        <strain evidence="4 5">MMS21-HV4-11</strain>
    </source>
</reference>
<dbReference type="EMBL" id="JAHOPB010000001">
    <property type="protein sequence ID" value="MBU8873053.1"/>
    <property type="molecule type" value="Genomic_DNA"/>
</dbReference>
<accession>A0ABS6IEM7</accession>
<organism evidence="4 5">
    <name type="scientific">Reyranella humidisoli</name>
    <dbReference type="NCBI Taxonomy" id="2849149"/>
    <lineage>
        <taxon>Bacteria</taxon>
        <taxon>Pseudomonadati</taxon>
        <taxon>Pseudomonadota</taxon>
        <taxon>Alphaproteobacteria</taxon>
        <taxon>Hyphomicrobiales</taxon>
        <taxon>Reyranellaceae</taxon>
        <taxon>Reyranella</taxon>
    </lineage>
</organism>
<keyword evidence="2" id="KW-0520">NAD</keyword>
<feature type="domain" description="D-isomer specific 2-hydroxyacid dehydrogenase NAD-binding" evidence="3">
    <location>
        <begin position="105"/>
        <end position="276"/>
    </location>
</feature>
<dbReference type="PROSITE" id="PS00671">
    <property type="entry name" value="D_2_HYDROXYACID_DH_3"/>
    <property type="match status" value="1"/>
</dbReference>